<sequence length="229" mass="26138">MKPHIQTLIQLLTHKDFKALLTHYQQCNEQDKIDMLAFVYQQSQKSLNVFEFYQQIATKFIEAAGLPEALIMQINSSDALSFFTPALQLNQYFTRTNYLQRNVLHYLLAGKNPPFNYLRSMLLFESNEALSHALIARDCKDLTPVEVYLRVNNQFETLAPHELSALLGLMEAEQTLQAINPANLTYSINHVVKNLQQQGLSVNERVQRIGLMAAYYGKTASQIVSSLHS</sequence>
<dbReference type="EMBL" id="AAOH01000003">
    <property type="protein sequence ID" value="EAR28800.1"/>
    <property type="molecule type" value="Genomic_DNA"/>
</dbReference>
<name>A4C885_9GAMM</name>
<organism evidence="1 2">
    <name type="scientific">Pseudoalteromonas tunicata D2</name>
    <dbReference type="NCBI Taxonomy" id="87626"/>
    <lineage>
        <taxon>Bacteria</taxon>
        <taxon>Pseudomonadati</taxon>
        <taxon>Pseudomonadota</taxon>
        <taxon>Gammaproteobacteria</taxon>
        <taxon>Alteromonadales</taxon>
        <taxon>Pseudoalteromonadaceae</taxon>
        <taxon>Pseudoalteromonas</taxon>
    </lineage>
</organism>
<dbReference type="Proteomes" id="UP000006201">
    <property type="component" value="Unassembled WGS sequence"/>
</dbReference>
<gene>
    <name evidence="1" type="ORF">PTD2_07149</name>
</gene>
<dbReference type="STRING" id="87626.PTD2_07149"/>
<dbReference type="HOGENOM" id="CLU_1208978_0_0_6"/>
<proteinExistence type="predicted"/>
<evidence type="ECO:0000313" key="2">
    <source>
        <dbReference type="Proteomes" id="UP000006201"/>
    </source>
</evidence>
<reference evidence="1 2" key="1">
    <citation type="submission" date="2006-02" db="EMBL/GenBank/DDBJ databases">
        <authorList>
            <person name="Moran M.A."/>
            <person name="Kjelleberg S."/>
            <person name="Egan S."/>
            <person name="Saunders N."/>
            <person name="Thomas T."/>
            <person name="Ferriera S."/>
            <person name="Johnson J."/>
            <person name="Kravitz S."/>
            <person name="Halpern A."/>
            <person name="Remington K."/>
            <person name="Beeson K."/>
            <person name="Tran B."/>
            <person name="Rogers Y.-H."/>
            <person name="Friedman R."/>
            <person name="Venter J.C."/>
        </authorList>
    </citation>
    <scope>NUCLEOTIDE SEQUENCE [LARGE SCALE GENOMIC DNA]</scope>
    <source>
        <strain evidence="1 2">D2</strain>
    </source>
</reference>
<comment type="caution">
    <text evidence="1">The sequence shown here is derived from an EMBL/GenBank/DDBJ whole genome shotgun (WGS) entry which is preliminary data.</text>
</comment>
<dbReference type="eggNOG" id="ENOG5032TJT">
    <property type="taxonomic scope" value="Bacteria"/>
</dbReference>
<dbReference type="AlphaFoldDB" id="A4C885"/>
<protein>
    <submittedName>
        <fullName evidence="1">Putative orphan protein</fullName>
    </submittedName>
</protein>
<dbReference type="RefSeq" id="WP_009838062.1">
    <property type="nucleotide sequence ID" value="NZ_AAOH01000003.1"/>
</dbReference>
<dbReference type="OrthoDB" id="6312086at2"/>
<evidence type="ECO:0000313" key="1">
    <source>
        <dbReference type="EMBL" id="EAR28800.1"/>
    </source>
</evidence>
<keyword evidence="2" id="KW-1185">Reference proteome</keyword>
<accession>A4C885</accession>